<protein>
    <submittedName>
        <fullName evidence="3">ATP-binding protein</fullName>
    </submittedName>
</protein>
<sequence>MNIKRAKEEIERTVRAYLAKDALGEYAIPAVRQRPILLMGPPGIGKTQILEQAARECGVALVAYTITHHTRQSAVGLPFIRQKHYGGRDVSVTEYTMSEIIASIYEKMEATGLQEGILFIDEINCVSETLAPTMLQFLQCKTFGNQAVPAGWVIVAAGNPPEYNKSVRDFDIVTLDRVRRMDIQPDLPAWREYARQVGIHGAILSYLELHPQNFYQINADVEGTQFVTARGWEDLSNLLDAYEALGMQADEEVIRQYLQHKTIAEDFAAYLDLYYKYRDDYGVEEILAGKPRPAAFARLLNAPFDERLSLVSLLLAGLKSRFADSCRHNAVADDCYALLRQLKQDLAALPDAEPGDPETMLQQQIADYEVETDRLRTAGALDKEGLAHRLGVAGALRDWAGRLRRAHAAATQEALELLRSYFEDLADQREKVQDEAAAALEAAFDFMEDAFGESQEMVVFVTELTVSPAAHTFIAENGCQRYFRYNKELLLDNRKAALDRELAAEEQRHGAGPKG</sequence>
<dbReference type="EMBL" id="DXBJ01000001">
    <property type="protein sequence ID" value="HIZ56970.1"/>
    <property type="molecule type" value="Genomic_DNA"/>
</dbReference>
<dbReference type="Proteomes" id="UP000824065">
    <property type="component" value="Unassembled WGS sequence"/>
</dbReference>
<dbReference type="InterPro" id="IPR003959">
    <property type="entry name" value="ATPase_AAA_core"/>
</dbReference>
<keyword evidence="3" id="KW-0547">Nucleotide-binding</keyword>
<organism evidence="3 4">
    <name type="scientific">Candidatus Faecalibacterium gallistercoris</name>
    <dbReference type="NCBI Taxonomy" id="2838579"/>
    <lineage>
        <taxon>Bacteria</taxon>
        <taxon>Bacillati</taxon>
        <taxon>Bacillota</taxon>
        <taxon>Clostridia</taxon>
        <taxon>Eubacteriales</taxon>
        <taxon>Oscillospiraceae</taxon>
        <taxon>Faecalibacterium</taxon>
    </lineage>
</organism>
<dbReference type="SUPFAM" id="SSF52540">
    <property type="entry name" value="P-loop containing nucleoside triphosphate hydrolases"/>
    <property type="match status" value="1"/>
</dbReference>
<dbReference type="CDD" id="cd00009">
    <property type="entry name" value="AAA"/>
    <property type="match status" value="1"/>
</dbReference>
<feature type="domain" description="AAA+ ATPase" evidence="2">
    <location>
        <begin position="32"/>
        <end position="189"/>
    </location>
</feature>
<evidence type="ECO:0000256" key="1">
    <source>
        <dbReference type="SAM" id="Coils"/>
    </source>
</evidence>
<evidence type="ECO:0000259" key="2">
    <source>
        <dbReference type="SMART" id="SM00382"/>
    </source>
</evidence>
<evidence type="ECO:0000313" key="3">
    <source>
        <dbReference type="EMBL" id="HIZ56970.1"/>
    </source>
</evidence>
<dbReference type="InterPro" id="IPR027417">
    <property type="entry name" value="P-loop_NTPase"/>
</dbReference>
<feature type="coiled-coil region" evidence="1">
    <location>
        <begin position="415"/>
        <end position="442"/>
    </location>
</feature>
<dbReference type="Pfam" id="PF00004">
    <property type="entry name" value="AAA"/>
    <property type="match status" value="1"/>
</dbReference>
<dbReference type="Gene3D" id="3.40.50.300">
    <property type="entry name" value="P-loop containing nucleotide triphosphate hydrolases"/>
    <property type="match status" value="1"/>
</dbReference>
<dbReference type="AlphaFoldDB" id="A0A9D2JMI6"/>
<keyword evidence="3" id="KW-0067">ATP-binding</keyword>
<dbReference type="GO" id="GO:0016887">
    <property type="term" value="F:ATP hydrolysis activity"/>
    <property type="evidence" value="ECO:0007669"/>
    <property type="project" value="InterPro"/>
</dbReference>
<keyword evidence="1" id="KW-0175">Coiled coil</keyword>
<accession>A0A9D2JMI6</accession>
<dbReference type="InterPro" id="IPR003593">
    <property type="entry name" value="AAA+_ATPase"/>
</dbReference>
<dbReference type="SMART" id="SM00382">
    <property type="entry name" value="AAA"/>
    <property type="match status" value="1"/>
</dbReference>
<evidence type="ECO:0000313" key="4">
    <source>
        <dbReference type="Proteomes" id="UP000824065"/>
    </source>
</evidence>
<reference evidence="3" key="1">
    <citation type="journal article" date="2021" name="PeerJ">
        <title>Extensive microbial diversity within the chicken gut microbiome revealed by metagenomics and culture.</title>
        <authorList>
            <person name="Gilroy R."/>
            <person name="Ravi A."/>
            <person name="Getino M."/>
            <person name="Pursley I."/>
            <person name="Horton D.L."/>
            <person name="Alikhan N.F."/>
            <person name="Baker D."/>
            <person name="Gharbi K."/>
            <person name="Hall N."/>
            <person name="Watson M."/>
            <person name="Adriaenssens E.M."/>
            <person name="Foster-Nyarko E."/>
            <person name="Jarju S."/>
            <person name="Secka A."/>
            <person name="Antonio M."/>
            <person name="Oren A."/>
            <person name="Chaudhuri R.R."/>
            <person name="La Ragione R."/>
            <person name="Hildebrand F."/>
            <person name="Pallen M.J."/>
        </authorList>
    </citation>
    <scope>NUCLEOTIDE SEQUENCE</scope>
    <source>
        <strain evidence="3">ChiBcec16-3735</strain>
    </source>
</reference>
<gene>
    <name evidence="3" type="ORF">H9725_00025</name>
</gene>
<comment type="caution">
    <text evidence="3">The sequence shown here is derived from an EMBL/GenBank/DDBJ whole genome shotgun (WGS) entry which is preliminary data.</text>
</comment>
<proteinExistence type="predicted"/>
<name>A0A9D2JMI6_9FIRM</name>
<dbReference type="GO" id="GO:0005524">
    <property type="term" value="F:ATP binding"/>
    <property type="evidence" value="ECO:0007669"/>
    <property type="project" value="UniProtKB-KW"/>
</dbReference>
<reference evidence="3" key="2">
    <citation type="submission" date="2021-04" db="EMBL/GenBank/DDBJ databases">
        <authorList>
            <person name="Gilroy R."/>
        </authorList>
    </citation>
    <scope>NUCLEOTIDE SEQUENCE</scope>
    <source>
        <strain evidence="3">ChiBcec16-3735</strain>
    </source>
</reference>